<dbReference type="InterPro" id="IPR044060">
    <property type="entry name" value="Bacterial_rp_domain"/>
</dbReference>
<gene>
    <name evidence="2" type="ORF">HA237_02510</name>
</gene>
<comment type="caution">
    <text evidence="2">The sequence shown here is derived from an EMBL/GenBank/DDBJ whole genome shotgun (WGS) entry which is preliminary data.</text>
</comment>
<organism evidence="2 3">
    <name type="scientific">Candidatus Iainarchaeum sp</name>
    <dbReference type="NCBI Taxonomy" id="3101447"/>
    <lineage>
        <taxon>Archaea</taxon>
        <taxon>Candidatus Iainarchaeota</taxon>
        <taxon>Candidatus Iainarchaeia</taxon>
        <taxon>Candidatus Iainarchaeales</taxon>
        <taxon>Candidatus Iainarchaeaceae</taxon>
        <taxon>Candidatus Iainarchaeum</taxon>
    </lineage>
</organism>
<protein>
    <recommendedName>
        <fullName evidence="1">Bacterial repeat domain-containing protein</fullName>
    </recommendedName>
</protein>
<evidence type="ECO:0000313" key="2">
    <source>
        <dbReference type="EMBL" id="HIH08222.1"/>
    </source>
</evidence>
<sequence>MKKPKLFLVLIALVFYSAAVSAAMASSISQYGITWTFDQEYETGQFVNGDYWVLGPVTVTSVTPVWDGNKNGSMLDPVPGADQSYDTRINDWYRYNDSTRVRFPTTINGIKSLISVRGVDNYNYSSSQKSAVHSAAVLTIVNEAVPAGTFRPAFVAGSKTFYGTSQVNYGLLPNLPAPPNVPDLSGVMKMPWLYHGPKTFGEELIFPFSDTGSPYPLTQTKLVSRMSLVILLDVPNKRELTDRLIQLGIDNYPMALQNKNAWVADGGYGGGHKWPILFAGIMLDDSAMKSPPQFYAAPYAPIYKFAEDGYPFYNQQNRVMFGTNQCWAFYGYQAPDPRCSSNCMCRDGAGQQYPEDLPGGGHYRFITSLAWVGEVLASRILNQTTGAMTLWNQPAFYDYTDEWTTRPDWWVNNSTAYYSDIYGYGGDGDGFMTYMWNLYRGPTCYDQIQNGDETGVDCGGSCPVCVVDSCLNGIQDGDETGVDCGGSCSYDCAGQGLDQNFLLQITALNGSVSRSPDKLVYSSGELVSLTAVPNSNYGFVSWGGDVNSIQNPVAITTDSNKTINAFFSLVCFDRTNDSEVNIFDLVFVAIQMFSQNPDLGADLDADLSVTISDLVLMGIEFGSKC</sequence>
<reference evidence="3" key="1">
    <citation type="journal article" date="2020" name="bioRxiv">
        <title>A rank-normalized archaeal taxonomy based on genome phylogeny resolves widespread incomplete and uneven classifications.</title>
        <authorList>
            <person name="Rinke C."/>
            <person name="Chuvochina M."/>
            <person name="Mussig A.J."/>
            <person name="Chaumeil P.-A."/>
            <person name="Waite D.W."/>
            <person name="Whitman W.B."/>
            <person name="Parks D.H."/>
            <person name="Hugenholtz P."/>
        </authorList>
    </citation>
    <scope>NUCLEOTIDE SEQUENCE [LARGE SCALE GENOMIC DNA]</scope>
</reference>
<dbReference type="Proteomes" id="UP000577419">
    <property type="component" value="Unassembled WGS sequence"/>
</dbReference>
<dbReference type="EMBL" id="DUFG01000013">
    <property type="protein sequence ID" value="HIH08222.1"/>
    <property type="molecule type" value="Genomic_DNA"/>
</dbReference>
<evidence type="ECO:0000313" key="3">
    <source>
        <dbReference type="Proteomes" id="UP000577419"/>
    </source>
</evidence>
<feature type="domain" description="Bacterial repeat" evidence="1">
    <location>
        <begin position="504"/>
        <end position="568"/>
    </location>
</feature>
<name>A0A7J4IRZ3_9ARCH</name>
<proteinExistence type="predicted"/>
<dbReference type="Pfam" id="PF18998">
    <property type="entry name" value="Flg_new_2"/>
    <property type="match status" value="1"/>
</dbReference>
<evidence type="ECO:0000259" key="1">
    <source>
        <dbReference type="Pfam" id="PF18998"/>
    </source>
</evidence>
<dbReference type="AlphaFoldDB" id="A0A7J4IRZ3"/>
<accession>A0A7J4IRZ3</accession>